<dbReference type="OrthoDB" id="5427833at2759"/>
<reference evidence="2" key="1">
    <citation type="journal article" date="2020" name="bioRxiv">
        <title>Whole genome comparisons of ergot fungi reveals the divergence and evolution of species within the genus Claviceps are the result of varying mechanisms driving genome evolution and host range expansion.</title>
        <authorList>
            <person name="Wyka S.A."/>
            <person name="Mondo S.J."/>
            <person name="Liu M."/>
            <person name="Dettman J."/>
            <person name="Nalam V."/>
            <person name="Broders K.D."/>
        </authorList>
    </citation>
    <scope>NUCLEOTIDE SEQUENCE</scope>
    <source>
        <strain evidence="2">CCC 602</strain>
    </source>
</reference>
<dbReference type="EMBL" id="SRPW01003746">
    <property type="protein sequence ID" value="KAG5986172.1"/>
    <property type="molecule type" value="Genomic_DNA"/>
</dbReference>
<accession>A0A9P7SW18</accession>
<sequence length="278" mass="28062">MTPKPSKWVGALSGGLLLSRGVSGFYLTLSNFQPVSTLSLPLKCIFAYNTPLQGCVLEDFGHGAFCSSSCQHRVVRIQTSIQKSCAMVSTGTRSLLGEAQNGRLVAAICRSAPSPSPSSPPESTSIESRAPSPTSTQTTPDSTSGDGLSATASTPTSASASESIATSTSRSAAGEDDDGVQATSITATGPRSTPFTPGQSPSATTATTQEAHSSISSPSTSTSSTTTSSAAAQTRPKGGGGSPFDPVPDSGAHRSGSRTARLFAVVGSCIVGMCLLLY</sequence>
<keyword evidence="3" id="KW-1185">Reference proteome</keyword>
<feature type="region of interest" description="Disordered" evidence="1">
    <location>
        <begin position="110"/>
        <end position="256"/>
    </location>
</feature>
<feature type="compositionally biased region" description="Low complexity" evidence="1">
    <location>
        <begin position="213"/>
        <end position="229"/>
    </location>
</feature>
<gene>
    <name evidence="2" type="ORF">E4U43_005630</name>
</gene>
<evidence type="ECO:0000313" key="3">
    <source>
        <dbReference type="Proteomes" id="UP000748025"/>
    </source>
</evidence>
<dbReference type="AlphaFoldDB" id="A0A9P7SW18"/>
<evidence type="ECO:0000313" key="2">
    <source>
        <dbReference type="EMBL" id="KAG5986172.1"/>
    </source>
</evidence>
<dbReference type="Proteomes" id="UP000748025">
    <property type="component" value="Unassembled WGS sequence"/>
</dbReference>
<feature type="compositionally biased region" description="Low complexity" evidence="1">
    <location>
        <begin position="121"/>
        <end position="172"/>
    </location>
</feature>
<protein>
    <submittedName>
        <fullName evidence="2">Uncharacterized protein</fullName>
    </submittedName>
</protein>
<organism evidence="2 3">
    <name type="scientific">Claviceps pusilla</name>
    <dbReference type="NCBI Taxonomy" id="123648"/>
    <lineage>
        <taxon>Eukaryota</taxon>
        <taxon>Fungi</taxon>
        <taxon>Dikarya</taxon>
        <taxon>Ascomycota</taxon>
        <taxon>Pezizomycotina</taxon>
        <taxon>Sordariomycetes</taxon>
        <taxon>Hypocreomycetidae</taxon>
        <taxon>Hypocreales</taxon>
        <taxon>Clavicipitaceae</taxon>
        <taxon>Claviceps</taxon>
    </lineage>
</organism>
<name>A0A9P7SW18_9HYPO</name>
<comment type="caution">
    <text evidence="2">The sequence shown here is derived from an EMBL/GenBank/DDBJ whole genome shotgun (WGS) entry which is preliminary data.</text>
</comment>
<proteinExistence type="predicted"/>
<feature type="compositionally biased region" description="Polar residues" evidence="1">
    <location>
        <begin position="181"/>
        <end position="212"/>
    </location>
</feature>
<evidence type="ECO:0000256" key="1">
    <source>
        <dbReference type="SAM" id="MobiDB-lite"/>
    </source>
</evidence>